<dbReference type="Proteomes" id="UP000057737">
    <property type="component" value="Unassembled WGS sequence"/>
</dbReference>
<proteinExistence type="predicted"/>
<evidence type="ECO:0000313" key="1">
    <source>
        <dbReference type="EMBL" id="KWV52578.1"/>
    </source>
</evidence>
<comment type="caution">
    <text evidence="1">The sequence shown here is derived from an EMBL/GenBank/DDBJ whole genome shotgun (WGS) entry which is preliminary data.</text>
</comment>
<accession>A0A109JP83</accession>
<sequence>MPAQDYRLILALAPNVAVALGRGRLGDIDRVGTRECLFQPFLQRLVEPALFGTLISLRFGA</sequence>
<evidence type="ECO:0000313" key="2">
    <source>
        <dbReference type="Proteomes" id="UP000057737"/>
    </source>
</evidence>
<keyword evidence="2" id="KW-1185">Reference proteome</keyword>
<protein>
    <submittedName>
        <fullName evidence="1">Uncharacterized protein</fullName>
    </submittedName>
</protein>
<dbReference type="AlphaFoldDB" id="A0A109JP83"/>
<organism evidence="1 2">
    <name type="scientific">Bradyrhizobium macuxiense</name>
    <dbReference type="NCBI Taxonomy" id="1755647"/>
    <lineage>
        <taxon>Bacteria</taxon>
        <taxon>Pseudomonadati</taxon>
        <taxon>Pseudomonadota</taxon>
        <taxon>Alphaproteobacteria</taxon>
        <taxon>Hyphomicrobiales</taxon>
        <taxon>Nitrobacteraceae</taxon>
        <taxon>Bradyrhizobium</taxon>
    </lineage>
</organism>
<gene>
    <name evidence="1" type="ORF">AS156_10310</name>
</gene>
<name>A0A109JP83_9BRAD</name>
<dbReference type="EMBL" id="LNCU01000082">
    <property type="protein sequence ID" value="KWV52578.1"/>
    <property type="molecule type" value="Genomic_DNA"/>
</dbReference>
<reference evidence="1 2" key="1">
    <citation type="submission" date="2015-11" db="EMBL/GenBank/DDBJ databases">
        <title>Draft Genome Sequence of the Strain BR 10303 (Bradyrhizobium sp.) isolated from nodules of Centrolobium paraense.</title>
        <authorList>
            <person name="Zelli J.E."/>
            <person name="Simoes-Araujo J.L."/>
            <person name="Barauna A.C."/>
            <person name="Silva K."/>
        </authorList>
    </citation>
    <scope>NUCLEOTIDE SEQUENCE [LARGE SCALE GENOMIC DNA]</scope>
    <source>
        <strain evidence="1 2">BR 10303</strain>
    </source>
</reference>